<keyword evidence="11 14" id="KW-0234">DNA repair</keyword>
<dbReference type="Gene3D" id="1.10.287.610">
    <property type="entry name" value="Helix hairpin bin"/>
    <property type="match status" value="1"/>
</dbReference>
<dbReference type="EC" id="6.5.1.2" evidence="2 14"/>
<evidence type="ECO:0000256" key="6">
    <source>
        <dbReference type="ARBA" id="ARBA00022723"/>
    </source>
</evidence>
<dbReference type="InterPro" id="IPR013840">
    <property type="entry name" value="DNAligase_N"/>
</dbReference>
<comment type="caution">
    <text evidence="14">Lacks conserved residue(s) required for the propagation of feature annotation.</text>
</comment>
<dbReference type="SMART" id="SM00278">
    <property type="entry name" value="HhH1"/>
    <property type="match status" value="2"/>
</dbReference>
<evidence type="ECO:0000256" key="5">
    <source>
        <dbReference type="ARBA" id="ARBA00022705"/>
    </source>
</evidence>
<dbReference type="Pfam" id="PF00533">
    <property type="entry name" value="BRCT"/>
    <property type="match status" value="1"/>
</dbReference>
<organism evidence="17 18">
    <name type="scientific">Micavibrio aeruginosavorus</name>
    <dbReference type="NCBI Taxonomy" id="349221"/>
    <lineage>
        <taxon>Bacteria</taxon>
        <taxon>Pseudomonadati</taxon>
        <taxon>Bdellovibrionota</taxon>
        <taxon>Bdellovibrionia</taxon>
        <taxon>Bdellovibrionales</taxon>
        <taxon>Pseudobdellovibrionaceae</taxon>
        <taxon>Micavibrio</taxon>
    </lineage>
</organism>
<dbReference type="HAMAP" id="MF_01588">
    <property type="entry name" value="DNA_ligase_A"/>
    <property type="match status" value="1"/>
</dbReference>
<dbReference type="InterPro" id="IPR041663">
    <property type="entry name" value="DisA/LigA_HHH"/>
</dbReference>
<dbReference type="InterPro" id="IPR018239">
    <property type="entry name" value="DNA_ligase_AS"/>
</dbReference>
<dbReference type="SUPFAM" id="SSF47781">
    <property type="entry name" value="RuvA domain 2-like"/>
    <property type="match status" value="1"/>
</dbReference>
<dbReference type="SMART" id="SM00292">
    <property type="entry name" value="BRCT"/>
    <property type="match status" value="1"/>
</dbReference>
<comment type="catalytic activity">
    <reaction evidence="12 14 15">
        <text>NAD(+) + (deoxyribonucleotide)n-3'-hydroxyl + 5'-phospho-(deoxyribonucleotide)m = (deoxyribonucleotide)n+m + AMP + beta-nicotinamide D-nucleotide.</text>
        <dbReference type="EC" id="6.5.1.2"/>
    </reaction>
</comment>
<feature type="binding site" evidence="14">
    <location>
        <position position="441"/>
    </location>
    <ligand>
        <name>Zn(2+)</name>
        <dbReference type="ChEBI" id="CHEBI:29105"/>
    </ligand>
</feature>
<name>A0A7T5R235_9BACT</name>
<keyword evidence="4 14" id="KW-0436">Ligase</keyword>
<keyword evidence="7 14" id="KW-0227">DNA damage</keyword>
<dbReference type="Gene3D" id="6.20.10.30">
    <property type="match status" value="1"/>
</dbReference>
<evidence type="ECO:0000256" key="4">
    <source>
        <dbReference type="ARBA" id="ARBA00022598"/>
    </source>
</evidence>
<dbReference type="Gene3D" id="3.40.50.10190">
    <property type="entry name" value="BRCT domain"/>
    <property type="match status" value="1"/>
</dbReference>
<dbReference type="InterPro" id="IPR013839">
    <property type="entry name" value="DNAligase_adenylation"/>
</dbReference>
<evidence type="ECO:0000256" key="12">
    <source>
        <dbReference type="ARBA" id="ARBA00034005"/>
    </source>
</evidence>
<dbReference type="NCBIfam" id="NF005932">
    <property type="entry name" value="PRK07956.1"/>
    <property type="match status" value="1"/>
</dbReference>
<evidence type="ECO:0000256" key="10">
    <source>
        <dbReference type="ARBA" id="ARBA00023027"/>
    </source>
</evidence>
<dbReference type="InterPro" id="IPR004150">
    <property type="entry name" value="NAD_DNA_ligase_OB"/>
</dbReference>
<evidence type="ECO:0000256" key="14">
    <source>
        <dbReference type="HAMAP-Rule" id="MF_01588"/>
    </source>
</evidence>
<feature type="binding site" evidence="14">
    <location>
        <begin position="41"/>
        <end position="45"/>
    </location>
    <ligand>
        <name>NAD(+)</name>
        <dbReference type="ChEBI" id="CHEBI:57540"/>
    </ligand>
</feature>
<accession>A0A7T5R235</accession>
<dbReference type="PROSITE" id="PS50172">
    <property type="entry name" value="BRCT"/>
    <property type="match status" value="1"/>
</dbReference>
<dbReference type="Gene3D" id="3.30.470.30">
    <property type="entry name" value="DNA ligase/mRNA capping enzyme"/>
    <property type="match status" value="1"/>
</dbReference>
<comment type="similarity">
    <text evidence="13 14">Belongs to the NAD-dependent DNA ligase family. LigA subfamily.</text>
</comment>
<dbReference type="GO" id="GO:0006260">
    <property type="term" value="P:DNA replication"/>
    <property type="evidence" value="ECO:0007669"/>
    <property type="project" value="UniProtKB-KW"/>
</dbReference>
<dbReference type="GO" id="GO:0003677">
    <property type="term" value="F:DNA binding"/>
    <property type="evidence" value="ECO:0007669"/>
    <property type="project" value="InterPro"/>
</dbReference>
<evidence type="ECO:0000256" key="13">
    <source>
        <dbReference type="ARBA" id="ARBA00060881"/>
    </source>
</evidence>
<dbReference type="FunFam" id="2.40.50.140:FF:000012">
    <property type="entry name" value="DNA ligase"/>
    <property type="match status" value="1"/>
</dbReference>
<comment type="function">
    <text evidence="1 14">DNA ligase that catalyzes the formation of phosphodiester linkages between 5'-phosphoryl and 3'-hydroxyl groups in double-stranded DNA using NAD as a coenzyme and as the energy source for the reaction. It is essential for DNA replication and repair of damaged DNA.</text>
</comment>
<dbReference type="FunFam" id="3.30.470.30:FF:000001">
    <property type="entry name" value="DNA ligase"/>
    <property type="match status" value="1"/>
</dbReference>
<dbReference type="AlphaFoldDB" id="A0A7T5R235"/>
<keyword evidence="14" id="KW-0464">Manganese</keyword>
<feature type="binding site" evidence="14">
    <location>
        <begin position="90"/>
        <end position="91"/>
    </location>
    <ligand>
        <name>NAD(+)</name>
        <dbReference type="ChEBI" id="CHEBI:57540"/>
    </ligand>
</feature>
<dbReference type="PANTHER" id="PTHR23389:SF9">
    <property type="entry name" value="DNA LIGASE"/>
    <property type="match status" value="1"/>
</dbReference>
<dbReference type="CDD" id="cd17748">
    <property type="entry name" value="BRCT_DNA_ligase_like"/>
    <property type="match status" value="1"/>
</dbReference>
<evidence type="ECO:0000313" key="17">
    <source>
        <dbReference type="EMBL" id="QQG36060.1"/>
    </source>
</evidence>
<comment type="cofactor">
    <cofactor evidence="14">
        <name>Mg(2+)</name>
        <dbReference type="ChEBI" id="CHEBI:18420"/>
    </cofactor>
    <cofactor evidence="14">
        <name>Mn(2+)</name>
        <dbReference type="ChEBI" id="CHEBI:29035"/>
    </cofactor>
</comment>
<evidence type="ECO:0000256" key="11">
    <source>
        <dbReference type="ARBA" id="ARBA00023204"/>
    </source>
</evidence>
<keyword evidence="5 14" id="KW-0235">DNA replication</keyword>
<feature type="binding site" evidence="14">
    <location>
        <position position="420"/>
    </location>
    <ligand>
        <name>Zn(2+)</name>
        <dbReference type="ChEBI" id="CHEBI:29105"/>
    </ligand>
</feature>
<evidence type="ECO:0000256" key="1">
    <source>
        <dbReference type="ARBA" id="ARBA00004067"/>
    </source>
</evidence>
<dbReference type="InterPro" id="IPR003583">
    <property type="entry name" value="Hlx-hairpin-Hlx_DNA-bd_motif"/>
</dbReference>
<proteinExistence type="inferred from homology"/>
<dbReference type="NCBIfam" id="TIGR00575">
    <property type="entry name" value="dnlj"/>
    <property type="match status" value="1"/>
</dbReference>
<dbReference type="GO" id="GO:0046872">
    <property type="term" value="F:metal ion binding"/>
    <property type="evidence" value="ECO:0007669"/>
    <property type="project" value="UniProtKB-KW"/>
</dbReference>
<sequence length="692" mass="76492">MNKTNSLFDRVDAGKLHAELVKKIRHHDELYYQKDEPEISDAEYDRLRQELEALEASHPELVTKDSPTQTVGVSVSSGFKKVRHAVPMLSLSNAFEDQDARDFFERITKFLSLPSDAMIEVAAEPKIDGLSCSLRYEKGRLAMAATRGDGAEGEDITQNARTIADVPPVLKGAPPDVLEVRGEIYMRREDFRRLNERQASADKPLFANPRNAAAGSVRQLDARITAERPLRFFGYALGEVSEDIASTQWGIRAALKSYGFAEAEPAKLCKSVDDILAYYREIEAQRPDLPYEIDGVVYKINRIDWQERLGFVSRAPRWAIAHKFPAEKAVTVVNGIDIQVGRTGALTPVARLEPISVGGVVVSNATLHNADEIERKDIRVGDHVVIQRAGDVIPQVVEVLLDKRKGNPPKYQFPDHCPVCGSLAVREGGEVIVRCTGGLICDAQAVERLKHFVSRLAFDIEGLGDKIIQEFWSEKIVRTPGDIFRLDNINAGLDIPLQERDGWGEKSVANLFQAIEARRTIGFERFIYALGIRQVGEATARKLAGSYKDLPEMRRAMAQALLADSEARQDLLNIEDIGPSVAEDIVAFFNEPHNRDILDDLQSLLTIVPYNLPQAFDSAVAGKTVVFTGTLSLMGRNEAKARAEQLGAKVASAVSRKTDYVIAGEDAGSKLAKARELGVTVLSEQEWLALIG</sequence>
<feature type="binding site" evidence="14">
    <location>
        <position position="183"/>
    </location>
    <ligand>
        <name>NAD(+)</name>
        <dbReference type="ChEBI" id="CHEBI:57540"/>
    </ligand>
</feature>
<dbReference type="InterPro" id="IPR004149">
    <property type="entry name" value="Znf_DNAligase_C4"/>
</dbReference>
<dbReference type="SUPFAM" id="SSF52113">
    <property type="entry name" value="BRCT domain"/>
    <property type="match status" value="1"/>
</dbReference>
<dbReference type="GO" id="GO:0005829">
    <property type="term" value="C:cytosol"/>
    <property type="evidence" value="ECO:0007669"/>
    <property type="project" value="TreeGrafter"/>
</dbReference>
<dbReference type="SUPFAM" id="SSF50249">
    <property type="entry name" value="Nucleic acid-binding proteins"/>
    <property type="match status" value="1"/>
</dbReference>
<evidence type="ECO:0000256" key="7">
    <source>
        <dbReference type="ARBA" id="ARBA00022763"/>
    </source>
</evidence>
<dbReference type="PROSITE" id="PS01056">
    <property type="entry name" value="DNA_LIGASE_N2"/>
    <property type="match status" value="1"/>
</dbReference>
<dbReference type="Gene3D" id="1.10.150.20">
    <property type="entry name" value="5' to 3' exonuclease, C-terminal subdomain"/>
    <property type="match status" value="2"/>
</dbReference>
<evidence type="ECO:0000313" key="18">
    <source>
        <dbReference type="Proteomes" id="UP000595362"/>
    </source>
</evidence>
<dbReference type="SUPFAM" id="SSF56091">
    <property type="entry name" value="DNA ligase/mRNA capping enzyme, catalytic domain"/>
    <property type="match status" value="1"/>
</dbReference>
<feature type="binding site" evidence="14">
    <location>
        <position position="124"/>
    </location>
    <ligand>
        <name>NAD(+)</name>
        <dbReference type="ChEBI" id="CHEBI:57540"/>
    </ligand>
</feature>
<dbReference type="Pfam" id="PF01653">
    <property type="entry name" value="DNA_ligase_aden"/>
    <property type="match status" value="1"/>
</dbReference>
<dbReference type="InterPro" id="IPR012340">
    <property type="entry name" value="NA-bd_OB-fold"/>
</dbReference>
<feature type="binding site" evidence="14">
    <location>
        <position position="147"/>
    </location>
    <ligand>
        <name>NAD(+)</name>
        <dbReference type="ChEBI" id="CHEBI:57540"/>
    </ligand>
</feature>
<dbReference type="Pfam" id="PF03119">
    <property type="entry name" value="DNA_ligase_ZBD"/>
    <property type="match status" value="1"/>
</dbReference>
<dbReference type="Pfam" id="PF12826">
    <property type="entry name" value="HHH_2"/>
    <property type="match status" value="1"/>
</dbReference>
<reference evidence="17 18" key="1">
    <citation type="submission" date="2020-07" db="EMBL/GenBank/DDBJ databases">
        <title>Huge and variable diversity of episymbiotic CPR bacteria and DPANN archaea in groundwater ecosystems.</title>
        <authorList>
            <person name="He C.Y."/>
            <person name="Keren R."/>
            <person name="Whittaker M."/>
            <person name="Farag I.F."/>
            <person name="Doudna J."/>
            <person name="Cate J.H.D."/>
            <person name="Banfield J.F."/>
        </authorList>
    </citation>
    <scope>NUCLEOTIDE SEQUENCE [LARGE SCALE GENOMIC DNA]</scope>
    <source>
        <strain evidence="17">NC_groundwater_70_Ag_B-0.1um_54_66</strain>
    </source>
</reference>
<evidence type="ECO:0000256" key="15">
    <source>
        <dbReference type="RuleBase" id="RU000618"/>
    </source>
</evidence>
<protein>
    <recommendedName>
        <fullName evidence="3 14">DNA ligase</fullName>
        <ecNumber evidence="2 14">6.5.1.2</ecNumber>
    </recommendedName>
    <alternativeName>
        <fullName evidence="14">Polydeoxyribonucleotide synthase [NAD(+)]</fullName>
    </alternativeName>
</protein>
<evidence type="ECO:0000256" key="9">
    <source>
        <dbReference type="ARBA" id="ARBA00022842"/>
    </source>
</evidence>
<feature type="binding site" evidence="14">
    <location>
        <position position="323"/>
    </location>
    <ligand>
        <name>NAD(+)</name>
        <dbReference type="ChEBI" id="CHEBI:57540"/>
    </ligand>
</feature>
<dbReference type="SMART" id="SM00532">
    <property type="entry name" value="LIGANc"/>
    <property type="match status" value="1"/>
</dbReference>
<keyword evidence="10 14" id="KW-0520">NAD</keyword>
<feature type="domain" description="BRCT" evidence="16">
    <location>
        <begin position="615"/>
        <end position="688"/>
    </location>
</feature>
<feature type="binding site" evidence="14">
    <location>
        <position position="417"/>
    </location>
    <ligand>
        <name>Zn(2+)</name>
        <dbReference type="ChEBI" id="CHEBI:29105"/>
    </ligand>
</feature>
<dbReference type="InterPro" id="IPR036420">
    <property type="entry name" value="BRCT_dom_sf"/>
</dbReference>
<feature type="binding site" evidence="14">
    <location>
        <position position="299"/>
    </location>
    <ligand>
        <name>NAD(+)</name>
        <dbReference type="ChEBI" id="CHEBI:57540"/>
    </ligand>
</feature>
<gene>
    <name evidence="14 17" type="primary">ligA</name>
    <name evidence="17" type="ORF">HYS17_11290</name>
</gene>
<keyword evidence="6 14" id="KW-0479">Metal-binding</keyword>
<evidence type="ECO:0000256" key="8">
    <source>
        <dbReference type="ARBA" id="ARBA00022833"/>
    </source>
</evidence>
<dbReference type="EMBL" id="CP066681">
    <property type="protein sequence ID" value="QQG36060.1"/>
    <property type="molecule type" value="Genomic_DNA"/>
</dbReference>
<dbReference type="InterPro" id="IPR001679">
    <property type="entry name" value="DNA_ligase"/>
</dbReference>
<keyword evidence="9 14" id="KW-0460">Magnesium</keyword>
<dbReference type="PIRSF" id="PIRSF001604">
    <property type="entry name" value="LigA"/>
    <property type="match status" value="1"/>
</dbReference>
<evidence type="ECO:0000256" key="3">
    <source>
        <dbReference type="ARBA" id="ARBA00013308"/>
    </source>
</evidence>
<keyword evidence="8 14" id="KW-0862">Zinc</keyword>
<dbReference type="PANTHER" id="PTHR23389">
    <property type="entry name" value="CHROMOSOME TRANSMISSION FIDELITY FACTOR 18"/>
    <property type="match status" value="1"/>
</dbReference>
<dbReference type="GO" id="GO:0006281">
    <property type="term" value="P:DNA repair"/>
    <property type="evidence" value="ECO:0007669"/>
    <property type="project" value="UniProtKB-KW"/>
</dbReference>
<evidence type="ECO:0000259" key="16">
    <source>
        <dbReference type="PROSITE" id="PS50172"/>
    </source>
</evidence>
<dbReference type="PROSITE" id="PS01055">
    <property type="entry name" value="DNA_LIGASE_N1"/>
    <property type="match status" value="1"/>
</dbReference>
<dbReference type="Pfam" id="PF03120">
    <property type="entry name" value="OB_DNA_ligase"/>
    <property type="match status" value="1"/>
</dbReference>
<feature type="active site" description="N6-AMP-lysine intermediate" evidence="14">
    <location>
        <position position="126"/>
    </location>
</feature>
<dbReference type="InterPro" id="IPR033136">
    <property type="entry name" value="DNA_ligase_CS"/>
</dbReference>
<dbReference type="InterPro" id="IPR001357">
    <property type="entry name" value="BRCT_dom"/>
</dbReference>
<dbReference type="Gene3D" id="2.40.50.140">
    <property type="entry name" value="Nucleic acid-binding proteins"/>
    <property type="match status" value="1"/>
</dbReference>
<dbReference type="InterPro" id="IPR010994">
    <property type="entry name" value="RuvA_2-like"/>
</dbReference>
<dbReference type="GO" id="GO:0003911">
    <property type="term" value="F:DNA ligase (NAD+) activity"/>
    <property type="evidence" value="ECO:0007669"/>
    <property type="project" value="UniProtKB-UniRule"/>
</dbReference>
<dbReference type="Proteomes" id="UP000595362">
    <property type="component" value="Chromosome"/>
</dbReference>
<evidence type="ECO:0000256" key="2">
    <source>
        <dbReference type="ARBA" id="ARBA00012722"/>
    </source>
</evidence>
<dbReference type="CDD" id="cd00114">
    <property type="entry name" value="LIGANc"/>
    <property type="match status" value="1"/>
</dbReference>